<dbReference type="RefSeq" id="XP_023952353.2">
    <property type="nucleotide sequence ID" value="XM_024096585.2"/>
</dbReference>
<evidence type="ECO:0000313" key="7">
    <source>
        <dbReference type="RefSeq" id="XP_023952353.2"/>
    </source>
</evidence>
<sequence length="281" mass="30875">MSSKVAIVTGSNKGIGYAIVRGLCKRFEGVVYLTSRDVVRGEKAVSDLQKEGLNPKYHQLDISDNKSVEVFRDHIKETYGGIDVLVNNAAIAFKQSATEPASVQAEQTLAVNYFSTLSTCEILFPILRNGARVVNVSSSAGLLRNIPNKELRKKFEDPTLTIPELSNLMREYIEAAKLGTHAADWGNSSYAVSKVGLTALTKVHQRLLKDRDIKVNAVHPGYVDTDMSSHKGPLSIDEGARGPLYLALDAPDSVRGQYLWYDTTIASWYDGTPIEKAETKL</sequence>
<dbReference type="KEGG" id="bany:112056203"/>
<evidence type="ECO:0000256" key="2">
    <source>
        <dbReference type="ARBA" id="ARBA00022857"/>
    </source>
</evidence>
<dbReference type="InterPro" id="IPR002347">
    <property type="entry name" value="SDR_fam"/>
</dbReference>
<evidence type="ECO:0000313" key="6">
    <source>
        <dbReference type="Proteomes" id="UP001652582"/>
    </source>
</evidence>
<gene>
    <name evidence="7" type="primary">LOC112056203</name>
</gene>
<evidence type="ECO:0000256" key="5">
    <source>
        <dbReference type="RuleBase" id="RU000363"/>
    </source>
</evidence>
<keyword evidence="3" id="KW-0560">Oxidoreductase</keyword>
<dbReference type="PANTHER" id="PTHR43963">
    <property type="entry name" value="CARBONYL REDUCTASE 1-RELATED"/>
    <property type="match status" value="1"/>
</dbReference>
<accession>A0A6J1P3L3</accession>
<dbReference type="PRINTS" id="PR00080">
    <property type="entry name" value="SDRFAMILY"/>
</dbReference>
<name>A0A6J1P3L3_BICAN</name>
<keyword evidence="6" id="KW-1185">Reference proteome</keyword>
<dbReference type="GO" id="GO:0004090">
    <property type="term" value="F:carbonyl reductase (NADPH) activity"/>
    <property type="evidence" value="ECO:0007669"/>
    <property type="project" value="UniProtKB-EC"/>
</dbReference>
<dbReference type="PANTHER" id="PTHR43963:SF4">
    <property type="entry name" value="CARBONYL REDUCTASE (NADPH)"/>
    <property type="match status" value="1"/>
</dbReference>
<keyword evidence="2" id="KW-0521">NADP</keyword>
<dbReference type="Proteomes" id="UP001652582">
    <property type="component" value="Chromosome 25"/>
</dbReference>
<dbReference type="GeneID" id="112056203"/>
<dbReference type="CDD" id="cd05324">
    <property type="entry name" value="carb_red_PTCR-like_SDR_c"/>
    <property type="match status" value="1"/>
</dbReference>
<reference evidence="7" key="1">
    <citation type="submission" date="2025-08" db="UniProtKB">
        <authorList>
            <consortium name="RefSeq"/>
        </authorList>
    </citation>
    <scope>IDENTIFICATION</scope>
</reference>
<organism evidence="6 7">
    <name type="scientific">Bicyclus anynana</name>
    <name type="common">Squinting bush brown butterfly</name>
    <dbReference type="NCBI Taxonomy" id="110368"/>
    <lineage>
        <taxon>Eukaryota</taxon>
        <taxon>Metazoa</taxon>
        <taxon>Ecdysozoa</taxon>
        <taxon>Arthropoda</taxon>
        <taxon>Hexapoda</taxon>
        <taxon>Insecta</taxon>
        <taxon>Pterygota</taxon>
        <taxon>Neoptera</taxon>
        <taxon>Endopterygota</taxon>
        <taxon>Lepidoptera</taxon>
        <taxon>Glossata</taxon>
        <taxon>Ditrysia</taxon>
        <taxon>Papilionoidea</taxon>
        <taxon>Nymphalidae</taxon>
        <taxon>Satyrinae</taxon>
        <taxon>Satyrini</taxon>
        <taxon>Mycalesina</taxon>
        <taxon>Bicyclus</taxon>
    </lineage>
</organism>
<dbReference type="AlphaFoldDB" id="A0A6J1P3L3"/>
<comment type="similarity">
    <text evidence="1 5">Belongs to the short-chain dehydrogenases/reductases (SDR) family.</text>
</comment>
<evidence type="ECO:0000256" key="4">
    <source>
        <dbReference type="ARBA" id="ARBA00026118"/>
    </source>
</evidence>
<dbReference type="SUPFAM" id="SSF51735">
    <property type="entry name" value="NAD(P)-binding Rossmann-fold domains"/>
    <property type="match status" value="1"/>
</dbReference>
<dbReference type="OrthoDB" id="7289984at2759"/>
<dbReference type="EC" id="1.1.1.184" evidence="4"/>
<evidence type="ECO:0000256" key="3">
    <source>
        <dbReference type="ARBA" id="ARBA00023002"/>
    </source>
</evidence>
<dbReference type="InterPro" id="IPR020904">
    <property type="entry name" value="Sc_DH/Rdtase_CS"/>
</dbReference>
<dbReference type="PROSITE" id="PS00061">
    <property type="entry name" value="ADH_SHORT"/>
    <property type="match status" value="1"/>
</dbReference>
<dbReference type="InterPro" id="IPR036291">
    <property type="entry name" value="NAD(P)-bd_dom_sf"/>
</dbReference>
<dbReference type="InterPro" id="IPR045313">
    <property type="entry name" value="CBR1-like"/>
</dbReference>
<dbReference type="PRINTS" id="PR00081">
    <property type="entry name" value="GDHRDH"/>
</dbReference>
<dbReference type="Gene3D" id="3.40.50.720">
    <property type="entry name" value="NAD(P)-binding Rossmann-like Domain"/>
    <property type="match status" value="1"/>
</dbReference>
<dbReference type="Pfam" id="PF00106">
    <property type="entry name" value="adh_short"/>
    <property type="match status" value="2"/>
</dbReference>
<proteinExistence type="inferred from homology"/>
<protein>
    <recommendedName>
        <fullName evidence="4">carbonyl reductase (NADPH)</fullName>
        <ecNumber evidence="4">1.1.1.184</ecNumber>
    </recommendedName>
</protein>
<evidence type="ECO:0000256" key="1">
    <source>
        <dbReference type="ARBA" id="ARBA00006484"/>
    </source>
</evidence>